<evidence type="ECO:0000313" key="2">
    <source>
        <dbReference type="Proteomes" id="UP000245207"/>
    </source>
</evidence>
<sequence>MAQSSSGHDNVFVSKEELEYLYASNVNVANFVSVKLSGHGNYHIWKAQMLSLMDKLMIRDIVENRDAWLKSKSEDFVKKYDILLKGWILGSLKEEVLRHIDCSEVNERSIWMTLADEYCFRGYPTGLTCHSINRAGLREQLNTNMMNPLAKPSCCFQQISEL</sequence>
<keyword evidence="2" id="KW-1185">Reference proteome</keyword>
<dbReference type="Proteomes" id="UP000245207">
    <property type="component" value="Unassembled WGS sequence"/>
</dbReference>
<evidence type="ECO:0000313" key="1">
    <source>
        <dbReference type="EMBL" id="PWA66971.1"/>
    </source>
</evidence>
<comment type="caution">
    <text evidence="1">The sequence shown here is derived from an EMBL/GenBank/DDBJ whole genome shotgun (WGS) entry which is preliminary data.</text>
</comment>
<dbReference type="AlphaFoldDB" id="A0A2U1N0C1"/>
<name>A0A2U1N0C1_ARTAN</name>
<reference evidence="1 2" key="1">
    <citation type="journal article" date="2018" name="Mol. Plant">
        <title>The genome of Artemisia annua provides insight into the evolution of Asteraceae family and artemisinin biosynthesis.</title>
        <authorList>
            <person name="Shen Q."/>
            <person name="Zhang L."/>
            <person name="Liao Z."/>
            <person name="Wang S."/>
            <person name="Yan T."/>
            <person name="Shi P."/>
            <person name="Liu M."/>
            <person name="Fu X."/>
            <person name="Pan Q."/>
            <person name="Wang Y."/>
            <person name="Lv Z."/>
            <person name="Lu X."/>
            <person name="Zhang F."/>
            <person name="Jiang W."/>
            <person name="Ma Y."/>
            <person name="Chen M."/>
            <person name="Hao X."/>
            <person name="Li L."/>
            <person name="Tang Y."/>
            <person name="Lv G."/>
            <person name="Zhou Y."/>
            <person name="Sun X."/>
            <person name="Brodelius P.E."/>
            <person name="Rose J.K.C."/>
            <person name="Tang K."/>
        </authorList>
    </citation>
    <scope>NUCLEOTIDE SEQUENCE [LARGE SCALE GENOMIC DNA]</scope>
    <source>
        <strain evidence="2">cv. Huhao1</strain>
        <tissue evidence="1">Leaf</tissue>
    </source>
</reference>
<proteinExistence type="predicted"/>
<accession>A0A2U1N0C1</accession>
<dbReference type="EMBL" id="PKPP01003925">
    <property type="protein sequence ID" value="PWA66971.1"/>
    <property type="molecule type" value="Genomic_DNA"/>
</dbReference>
<dbReference type="STRING" id="35608.A0A2U1N0C1"/>
<gene>
    <name evidence="1" type="ORF">CTI12_AA323310</name>
</gene>
<protein>
    <submittedName>
        <fullName evidence="1">Ankyrin repeat-containing protein</fullName>
    </submittedName>
</protein>
<organism evidence="1 2">
    <name type="scientific">Artemisia annua</name>
    <name type="common">Sweet wormwood</name>
    <dbReference type="NCBI Taxonomy" id="35608"/>
    <lineage>
        <taxon>Eukaryota</taxon>
        <taxon>Viridiplantae</taxon>
        <taxon>Streptophyta</taxon>
        <taxon>Embryophyta</taxon>
        <taxon>Tracheophyta</taxon>
        <taxon>Spermatophyta</taxon>
        <taxon>Magnoliopsida</taxon>
        <taxon>eudicotyledons</taxon>
        <taxon>Gunneridae</taxon>
        <taxon>Pentapetalae</taxon>
        <taxon>asterids</taxon>
        <taxon>campanulids</taxon>
        <taxon>Asterales</taxon>
        <taxon>Asteraceae</taxon>
        <taxon>Asteroideae</taxon>
        <taxon>Anthemideae</taxon>
        <taxon>Artemisiinae</taxon>
        <taxon>Artemisia</taxon>
    </lineage>
</organism>